<feature type="compositionally biased region" description="Polar residues" evidence="2">
    <location>
        <begin position="583"/>
        <end position="641"/>
    </location>
</feature>
<evidence type="ECO:0000313" key="4">
    <source>
        <dbReference type="Proteomes" id="UP000664132"/>
    </source>
</evidence>
<feature type="region of interest" description="Disordered" evidence="2">
    <location>
        <begin position="391"/>
        <end position="414"/>
    </location>
</feature>
<feature type="region of interest" description="Disordered" evidence="2">
    <location>
        <begin position="538"/>
        <end position="801"/>
    </location>
</feature>
<evidence type="ECO:0000313" key="3">
    <source>
        <dbReference type="EMBL" id="KAG4413857.1"/>
    </source>
</evidence>
<evidence type="ECO:0000256" key="1">
    <source>
        <dbReference type="SAM" id="Coils"/>
    </source>
</evidence>
<feature type="coiled-coil region" evidence="1">
    <location>
        <begin position="353"/>
        <end position="387"/>
    </location>
</feature>
<dbReference type="EMBL" id="JAFJYH010000292">
    <property type="protein sequence ID" value="KAG4413857.1"/>
    <property type="molecule type" value="Genomic_DNA"/>
</dbReference>
<feature type="compositionally biased region" description="Polar residues" evidence="2">
    <location>
        <begin position="540"/>
        <end position="576"/>
    </location>
</feature>
<comment type="caution">
    <text evidence="3">The sequence shown here is derived from an EMBL/GenBank/DDBJ whole genome shotgun (WGS) entry which is preliminary data.</text>
</comment>
<keyword evidence="4" id="KW-1185">Reference proteome</keyword>
<gene>
    <name evidence="3" type="ORF">IFR04_013001</name>
</gene>
<dbReference type="OrthoDB" id="3564343at2759"/>
<organism evidence="3 4">
    <name type="scientific">Cadophora malorum</name>
    <dbReference type="NCBI Taxonomy" id="108018"/>
    <lineage>
        <taxon>Eukaryota</taxon>
        <taxon>Fungi</taxon>
        <taxon>Dikarya</taxon>
        <taxon>Ascomycota</taxon>
        <taxon>Pezizomycotina</taxon>
        <taxon>Leotiomycetes</taxon>
        <taxon>Helotiales</taxon>
        <taxon>Ploettnerulaceae</taxon>
        <taxon>Cadophora</taxon>
    </lineage>
</organism>
<name>A0A8H7T659_9HELO</name>
<evidence type="ECO:0000256" key="2">
    <source>
        <dbReference type="SAM" id="MobiDB-lite"/>
    </source>
</evidence>
<feature type="compositionally biased region" description="Low complexity" evidence="2">
    <location>
        <begin position="83"/>
        <end position="95"/>
    </location>
</feature>
<keyword evidence="1" id="KW-0175">Coiled coil</keyword>
<feature type="compositionally biased region" description="Polar residues" evidence="2">
    <location>
        <begin position="36"/>
        <end position="72"/>
    </location>
</feature>
<sequence>MPDSNQAIQSHCLPRSASGSPLGDSSSGQIAFNAHYSASASHLPDNNSNARSAPQSNISANNENPMVSNNRQLPVGSPRKSRSTTPVTLPSSVSAPVPPNAPSQAPSPTYQSPYARSAPFPPVSSQIQTPTPIRPPYNPQVFTEPRSATATPTPAASVPASQSGVSSTPGYTAYAQELRQAAGKIRSGRLSPVSHIRNALAITSSTVCTPKSLQRLAGVMAGNPMINSVKVIQRLADGYEEVCDQLDERNATIRQLEASQAQLQASQAQMQANQAQTQAEQARPTQKAIDAAVVDALRIQRPAPKPTAQQEADLKVRDDKIKVLEEFAQIVTNRVKDAEAARDHVQNMQLDMKTKHEKELAAAKAEIERLEQELSDTQSQAQLRQDLIQSQGSDQGNDYDHSHGHPQGQIQAFDPNPEFFQSQAFVQGPPIDFESLFASQVPDTEHNREHRQGSDFAQHSQQNFGGQQSFLQQPAMPGFSQDMFPSLLQQGFGSDMGLGLGLAPQTSAQVTAVSFGMNSQPTQRDILFEGEMANRRAGTVHQSFSSQYSNTQQAAQEYQNTQGQIQGQYNPTTPSRYQRIPSHIQQSPQSFQNMPDQGRSQNSTPTPKRQRTLASQQSTPRSKNNQGQGYQNTPSPANLHTPQPRGKRGRPTKKDQQVSAQQNMNSQAAQQLGPAYQGQNDEPANQVPAQSRRTTQTRGPKKAQAPNQQTTFGLQMDGQGYQDNTQDRGYFQGPTGSQENLPPPPKSRKRDASSQDDQQDGSSSTPQGETGKISLDTLRRNVRRTFPQGYVNLDGGYKRSF</sequence>
<protein>
    <submittedName>
        <fullName evidence="3">Uncharacterized protein</fullName>
    </submittedName>
</protein>
<feature type="compositionally biased region" description="Low complexity" evidence="2">
    <location>
        <begin position="147"/>
        <end position="161"/>
    </location>
</feature>
<reference evidence="3" key="1">
    <citation type="submission" date="2021-02" db="EMBL/GenBank/DDBJ databases">
        <title>Genome sequence Cadophora malorum strain M34.</title>
        <authorList>
            <person name="Stefanovic E."/>
            <person name="Vu D."/>
            <person name="Scully C."/>
            <person name="Dijksterhuis J."/>
            <person name="Roader J."/>
            <person name="Houbraken J."/>
        </authorList>
    </citation>
    <scope>NUCLEOTIDE SEQUENCE</scope>
    <source>
        <strain evidence="3">M34</strain>
    </source>
</reference>
<feature type="compositionally biased region" description="Polar residues" evidence="2">
    <location>
        <begin position="677"/>
        <end position="698"/>
    </location>
</feature>
<accession>A0A8H7T659</accession>
<feature type="region of interest" description="Disordered" evidence="2">
    <location>
        <begin position="1"/>
        <end position="168"/>
    </location>
</feature>
<dbReference type="AlphaFoldDB" id="A0A8H7T659"/>
<proteinExistence type="predicted"/>
<feature type="compositionally biased region" description="Low complexity" evidence="2">
    <location>
        <begin position="657"/>
        <end position="671"/>
    </location>
</feature>
<dbReference type="Proteomes" id="UP000664132">
    <property type="component" value="Unassembled WGS sequence"/>
</dbReference>
<feature type="compositionally biased region" description="Low complexity" evidence="2">
    <location>
        <begin position="16"/>
        <end position="28"/>
    </location>
</feature>